<dbReference type="AlphaFoldDB" id="A0A286F612"/>
<protein>
    <submittedName>
        <fullName evidence="2">Protein N-acetyltransferase, RimJ/RimL family</fullName>
    </submittedName>
</protein>
<dbReference type="InterPro" id="IPR016181">
    <property type="entry name" value="Acyl_CoA_acyltransferase"/>
</dbReference>
<dbReference type="PANTHER" id="PTHR43792">
    <property type="entry name" value="GNAT FAMILY, PUTATIVE (AFU_ORTHOLOGUE AFUA_3G00765)-RELATED-RELATED"/>
    <property type="match status" value="1"/>
</dbReference>
<evidence type="ECO:0000313" key="3">
    <source>
        <dbReference type="Proteomes" id="UP000219452"/>
    </source>
</evidence>
<name>A0A286F612_9BACT</name>
<proteinExistence type="predicted"/>
<dbReference type="InterPro" id="IPR000182">
    <property type="entry name" value="GNAT_dom"/>
</dbReference>
<dbReference type="GO" id="GO:0016747">
    <property type="term" value="F:acyltransferase activity, transferring groups other than amino-acyl groups"/>
    <property type="evidence" value="ECO:0007669"/>
    <property type="project" value="InterPro"/>
</dbReference>
<dbReference type="Gene3D" id="3.40.630.30">
    <property type="match status" value="1"/>
</dbReference>
<dbReference type="PROSITE" id="PS51186">
    <property type="entry name" value="GNAT"/>
    <property type="match status" value="1"/>
</dbReference>
<dbReference type="OrthoDB" id="9798081at2"/>
<reference evidence="3" key="1">
    <citation type="submission" date="2017-09" db="EMBL/GenBank/DDBJ databases">
        <authorList>
            <person name="Varghese N."/>
            <person name="Submissions S."/>
        </authorList>
    </citation>
    <scope>NUCLEOTIDE SEQUENCE [LARGE SCALE GENOMIC DNA]</scope>
    <source>
        <strain evidence="3">DSM 29961</strain>
    </source>
</reference>
<feature type="domain" description="N-acetyltransferase" evidence="1">
    <location>
        <begin position="7"/>
        <end position="168"/>
    </location>
</feature>
<dbReference type="InterPro" id="IPR051531">
    <property type="entry name" value="N-acetyltransferase"/>
</dbReference>
<dbReference type="Proteomes" id="UP000219452">
    <property type="component" value="Unassembled WGS sequence"/>
</dbReference>
<evidence type="ECO:0000259" key="1">
    <source>
        <dbReference type="PROSITE" id="PS51186"/>
    </source>
</evidence>
<gene>
    <name evidence="2" type="ORF">SAMN06269250_0410</name>
</gene>
<organism evidence="2 3">
    <name type="scientific">Spirosoma fluviale</name>
    <dbReference type="NCBI Taxonomy" id="1597977"/>
    <lineage>
        <taxon>Bacteria</taxon>
        <taxon>Pseudomonadati</taxon>
        <taxon>Bacteroidota</taxon>
        <taxon>Cytophagia</taxon>
        <taxon>Cytophagales</taxon>
        <taxon>Cytophagaceae</taxon>
        <taxon>Spirosoma</taxon>
    </lineage>
</organism>
<dbReference type="PANTHER" id="PTHR43792:SF1">
    <property type="entry name" value="N-ACETYLTRANSFERASE DOMAIN-CONTAINING PROTEIN"/>
    <property type="match status" value="1"/>
</dbReference>
<evidence type="ECO:0000313" key="2">
    <source>
        <dbReference type="EMBL" id="SOD78334.1"/>
    </source>
</evidence>
<dbReference type="RefSeq" id="WP_097124142.1">
    <property type="nucleotide sequence ID" value="NZ_OCNH01000001.1"/>
</dbReference>
<dbReference type="SUPFAM" id="SSF55729">
    <property type="entry name" value="Acyl-CoA N-acyltransferases (Nat)"/>
    <property type="match status" value="1"/>
</dbReference>
<keyword evidence="3" id="KW-1185">Reference proteome</keyword>
<dbReference type="Pfam" id="PF13302">
    <property type="entry name" value="Acetyltransf_3"/>
    <property type="match status" value="1"/>
</dbReference>
<accession>A0A286F612</accession>
<sequence>MIETVRLRLSMFTLNDAPFILELLNMPAWLEFIGDRGVRTLQDAENYLITGPLTSYEQLGYGAYRVWVKASGQPIGMCGLFKREMLDAPDIGFAFLPGHTGTGYGYEAASAVMTYARETLGISRILGFTSPMNQPSIHLLEKLGLRFEKKIMYKGDGEESLLFGTPAIDI</sequence>
<keyword evidence="2" id="KW-0808">Transferase</keyword>
<dbReference type="EMBL" id="OCNH01000001">
    <property type="protein sequence ID" value="SOD78334.1"/>
    <property type="molecule type" value="Genomic_DNA"/>
</dbReference>